<keyword evidence="2" id="KW-0808">Transferase</keyword>
<proteinExistence type="predicted"/>
<sequence>MLDRDEADIRFQIQDIAIDQSQRQLLLEACLENPAPLVNLLQMLLDLDSGSSGSNRLLVRMVAWLAMKTGTYPDCLTVSQIRYLGDHPVSGGGFADIWRGELIDRPVALKVLRVFFNDAPKKKETVFQNFAHEAVVWRQLRHKNILPFYGIFKGSASFDRLCLVSPWMEAGNIINFLKHSPDSDRISLLGDVVDGLRYLHEFEPTVVHGDLKGSNIFVTPAQTACLADFGLTRFRNPQYSSGESTTDSLRGTIRWQARELLVPDDDGKVARPSRESDTYSFGCVCLEVMTGNVPFSELTDMAVTFAIMQNKLPKRPVGHCIEYGLDDSLWNIIERCWDIEPSQRPAIVQLSQYFNQRRTTMSNGLSCHHDLLHVSPASLENYGFPESSLLQIAQGTPVDTTTVISHDLNAMEEVNVDVHEEGAQPYDTSEMLLFPTDFIVIPSSANESVGEQTLVDHVAPQFNYMLGPSLAHPSADTRTDRNSQLWRPTIQEPKPPARDDLSVASQSVLAPINIDRIDVMAPTPTLQTASILRSVNGITNEDGSVDLATMSRRRLQHSHFRSVPNGEVIHSMDHSCMACAAAKLKVRLSVISVVIPPS</sequence>
<dbReference type="SMART" id="SM00220">
    <property type="entry name" value="S_TKc"/>
    <property type="match status" value="1"/>
</dbReference>
<evidence type="ECO:0000313" key="3">
    <source>
        <dbReference type="Proteomes" id="UP000294933"/>
    </source>
</evidence>
<dbReference type="Pfam" id="PF07714">
    <property type="entry name" value="PK_Tyr_Ser-Thr"/>
    <property type="match status" value="1"/>
</dbReference>
<name>A0A4Y7PJH1_9AGAM</name>
<dbReference type="GO" id="GO:0004674">
    <property type="term" value="F:protein serine/threonine kinase activity"/>
    <property type="evidence" value="ECO:0007669"/>
    <property type="project" value="TreeGrafter"/>
</dbReference>
<evidence type="ECO:0000313" key="2">
    <source>
        <dbReference type="EMBL" id="TDL15151.1"/>
    </source>
</evidence>
<protein>
    <submittedName>
        <fullName evidence="2">Kinase-like protein</fullName>
    </submittedName>
</protein>
<dbReference type="Proteomes" id="UP000294933">
    <property type="component" value="Unassembled WGS sequence"/>
</dbReference>
<dbReference type="InterPro" id="IPR008271">
    <property type="entry name" value="Ser/Thr_kinase_AS"/>
</dbReference>
<dbReference type="InterPro" id="IPR001245">
    <property type="entry name" value="Ser-Thr/Tyr_kinase_cat_dom"/>
</dbReference>
<keyword evidence="3" id="KW-1185">Reference proteome</keyword>
<evidence type="ECO:0000259" key="1">
    <source>
        <dbReference type="PROSITE" id="PS50011"/>
    </source>
</evidence>
<dbReference type="PROSITE" id="PS00108">
    <property type="entry name" value="PROTEIN_KINASE_ST"/>
    <property type="match status" value="1"/>
</dbReference>
<dbReference type="SUPFAM" id="SSF56112">
    <property type="entry name" value="Protein kinase-like (PK-like)"/>
    <property type="match status" value="1"/>
</dbReference>
<keyword evidence="2" id="KW-0418">Kinase</keyword>
<gene>
    <name evidence="2" type="ORF">BD410DRAFT_137289</name>
</gene>
<feature type="domain" description="Protein kinase" evidence="1">
    <location>
        <begin position="83"/>
        <end position="354"/>
    </location>
</feature>
<accession>A0A4Y7PJH1</accession>
<dbReference type="GO" id="GO:0005524">
    <property type="term" value="F:ATP binding"/>
    <property type="evidence" value="ECO:0007669"/>
    <property type="project" value="InterPro"/>
</dbReference>
<dbReference type="AlphaFoldDB" id="A0A4Y7PJH1"/>
<dbReference type="Gene3D" id="1.10.510.10">
    <property type="entry name" value="Transferase(Phosphotransferase) domain 1"/>
    <property type="match status" value="1"/>
</dbReference>
<dbReference type="InterPro" id="IPR000719">
    <property type="entry name" value="Prot_kinase_dom"/>
</dbReference>
<dbReference type="PROSITE" id="PS50011">
    <property type="entry name" value="PROTEIN_KINASE_DOM"/>
    <property type="match status" value="1"/>
</dbReference>
<dbReference type="InterPro" id="IPR051681">
    <property type="entry name" value="Ser/Thr_Kinases-Pseudokinases"/>
</dbReference>
<dbReference type="EMBL" id="ML170288">
    <property type="protein sequence ID" value="TDL15151.1"/>
    <property type="molecule type" value="Genomic_DNA"/>
</dbReference>
<dbReference type="InterPro" id="IPR011009">
    <property type="entry name" value="Kinase-like_dom_sf"/>
</dbReference>
<dbReference type="STRING" id="50990.A0A4Y7PJH1"/>
<dbReference type="PANTHER" id="PTHR44329">
    <property type="entry name" value="SERINE/THREONINE-PROTEIN KINASE TNNI3K-RELATED"/>
    <property type="match status" value="1"/>
</dbReference>
<dbReference type="OrthoDB" id="122279at2759"/>
<reference evidence="2 3" key="1">
    <citation type="submission" date="2018-06" db="EMBL/GenBank/DDBJ databases">
        <title>A transcriptomic atlas of mushroom development highlights an independent origin of complex multicellularity.</title>
        <authorList>
            <consortium name="DOE Joint Genome Institute"/>
            <person name="Krizsan K."/>
            <person name="Almasi E."/>
            <person name="Merenyi Z."/>
            <person name="Sahu N."/>
            <person name="Viragh M."/>
            <person name="Koszo T."/>
            <person name="Mondo S."/>
            <person name="Kiss B."/>
            <person name="Balint B."/>
            <person name="Kues U."/>
            <person name="Barry K."/>
            <person name="Hegedus J.C."/>
            <person name="Henrissat B."/>
            <person name="Johnson J."/>
            <person name="Lipzen A."/>
            <person name="Ohm R."/>
            <person name="Nagy I."/>
            <person name="Pangilinan J."/>
            <person name="Yan J."/>
            <person name="Xiong Y."/>
            <person name="Grigoriev I.V."/>
            <person name="Hibbett D.S."/>
            <person name="Nagy L.G."/>
        </authorList>
    </citation>
    <scope>NUCLEOTIDE SEQUENCE [LARGE SCALE GENOMIC DNA]</scope>
    <source>
        <strain evidence="2 3">SZMC22713</strain>
    </source>
</reference>
<organism evidence="2 3">
    <name type="scientific">Rickenella mellea</name>
    <dbReference type="NCBI Taxonomy" id="50990"/>
    <lineage>
        <taxon>Eukaryota</taxon>
        <taxon>Fungi</taxon>
        <taxon>Dikarya</taxon>
        <taxon>Basidiomycota</taxon>
        <taxon>Agaricomycotina</taxon>
        <taxon>Agaricomycetes</taxon>
        <taxon>Hymenochaetales</taxon>
        <taxon>Rickenellaceae</taxon>
        <taxon>Rickenella</taxon>
    </lineage>
</organism>
<dbReference type="VEuPathDB" id="FungiDB:BD410DRAFT_137289"/>